<dbReference type="Proteomes" id="UP000663760">
    <property type="component" value="Chromosome 15"/>
</dbReference>
<comment type="similarity">
    <text evidence="2">Belongs to the GPAT/DAPAT family.</text>
</comment>
<sequence length="481" mass="52302">MVKYSPMAAFFCWGREKDSVVSQLEGVLLISKGVFQYFMLVALEAGGPLRGAVLLAAAPLLALLEVLGWEKTALRVMIFVSTAGLRVAEVKAVAKATLPRFFLQDTAEKVYGMFAACGGKRYVVTSMPRIMVEPFIVEYLDGAGVVGAELTTFRGRCLGVAAPPGSDALKAVSGVCGDLDVGLAEGPHRSFLNFCREAYYVPPEGEASVLPRKSYPKPLIFHDGRLVAPPSPINALALMLWLPAGILLAATRAVYILMLPLSLQPALGAALGVRIRAKVAPTAVTPGSGKRKTGTVYACSHRTLLDPVFASVILQRKVAAVTYSLSALSEILAPIPTMRLTRDRERDGEMMRRLLETGDLMVCPEGTTCREPYLLRFSSLFAEITVGIVPLAVAAGGEMFYGTTVRGHKCFDAFFFLMNPRPWYRLEFLDRVSGDGGTSNDVANRVQREIARVLSFECTNFTRRDKYWIIAGTDGLVESKK</sequence>
<dbReference type="GO" id="GO:0016791">
    <property type="term" value="F:phosphatase activity"/>
    <property type="evidence" value="ECO:0007669"/>
    <property type="project" value="TreeGrafter"/>
</dbReference>
<evidence type="ECO:0000313" key="9">
    <source>
        <dbReference type="Proteomes" id="UP000663760"/>
    </source>
</evidence>
<feature type="domain" description="Phospholipid/glycerol acyltransferase" evidence="7">
    <location>
        <begin position="295"/>
        <end position="396"/>
    </location>
</feature>
<dbReference type="GO" id="GO:0010143">
    <property type="term" value="P:cutin biosynthetic process"/>
    <property type="evidence" value="ECO:0007669"/>
    <property type="project" value="TreeGrafter"/>
</dbReference>
<keyword evidence="6" id="KW-0472">Membrane</keyword>
<keyword evidence="9" id="KW-1185">Reference proteome</keyword>
<evidence type="ECO:0000259" key="7">
    <source>
        <dbReference type="SMART" id="SM00563"/>
    </source>
</evidence>
<dbReference type="Pfam" id="PF23270">
    <property type="entry name" value="HAD_RAM2_N"/>
    <property type="match status" value="1"/>
</dbReference>
<evidence type="ECO:0000256" key="3">
    <source>
        <dbReference type="ARBA" id="ARBA00022679"/>
    </source>
</evidence>
<evidence type="ECO:0000256" key="5">
    <source>
        <dbReference type="ARBA" id="ARBA00022989"/>
    </source>
</evidence>
<dbReference type="Pfam" id="PF01553">
    <property type="entry name" value="Acyltransferase"/>
    <property type="match status" value="1"/>
</dbReference>
<accession>A0A7I8LI08</accession>
<evidence type="ECO:0000313" key="8">
    <source>
        <dbReference type="EMBL" id="CAA7408895.1"/>
    </source>
</evidence>
<dbReference type="PANTHER" id="PTHR15486:SF77">
    <property type="entry name" value="OS08G0131300 PROTEIN"/>
    <property type="match status" value="1"/>
</dbReference>
<dbReference type="EMBL" id="LR746278">
    <property type="protein sequence ID" value="CAA7408895.1"/>
    <property type="molecule type" value="Genomic_DNA"/>
</dbReference>
<dbReference type="InterPro" id="IPR056462">
    <property type="entry name" value="HAD_RAM2/GPAT1-8"/>
</dbReference>
<evidence type="ECO:0000256" key="6">
    <source>
        <dbReference type="ARBA" id="ARBA00023136"/>
    </source>
</evidence>
<comment type="subcellular location">
    <subcellularLocation>
        <location evidence="1">Membrane</location>
        <topology evidence="1">Multi-pass membrane protein</topology>
    </subcellularLocation>
</comment>
<dbReference type="SMART" id="SM00563">
    <property type="entry name" value="PlsC"/>
    <property type="match status" value="1"/>
</dbReference>
<keyword evidence="5" id="KW-1133">Transmembrane helix</keyword>
<keyword evidence="3" id="KW-0808">Transferase</keyword>
<dbReference type="GO" id="GO:0090447">
    <property type="term" value="F:glycerol-3-phosphate 2-O-acyltransferase activity"/>
    <property type="evidence" value="ECO:0007669"/>
    <property type="project" value="TreeGrafter"/>
</dbReference>
<dbReference type="OrthoDB" id="1854593at2759"/>
<evidence type="ECO:0000256" key="4">
    <source>
        <dbReference type="ARBA" id="ARBA00022692"/>
    </source>
</evidence>
<evidence type="ECO:0000256" key="1">
    <source>
        <dbReference type="ARBA" id="ARBA00004141"/>
    </source>
</evidence>
<dbReference type="PANTHER" id="PTHR15486">
    <property type="entry name" value="ANCIENT UBIQUITOUS PROTEIN"/>
    <property type="match status" value="1"/>
</dbReference>
<dbReference type="AlphaFoldDB" id="A0A7I8LI08"/>
<dbReference type="GO" id="GO:0016020">
    <property type="term" value="C:membrane"/>
    <property type="evidence" value="ECO:0007669"/>
    <property type="project" value="UniProtKB-SubCell"/>
</dbReference>
<reference evidence="8" key="1">
    <citation type="submission" date="2020-02" db="EMBL/GenBank/DDBJ databases">
        <authorList>
            <person name="Scholz U."/>
            <person name="Mascher M."/>
            <person name="Fiebig A."/>
        </authorList>
    </citation>
    <scope>NUCLEOTIDE SEQUENCE</scope>
</reference>
<evidence type="ECO:0000256" key="2">
    <source>
        <dbReference type="ARBA" id="ARBA00007937"/>
    </source>
</evidence>
<protein>
    <recommendedName>
        <fullName evidence="7">Phospholipid/glycerol acyltransferase domain-containing protein</fullName>
    </recommendedName>
</protein>
<dbReference type="SUPFAM" id="SSF69593">
    <property type="entry name" value="Glycerol-3-phosphate (1)-acyltransferase"/>
    <property type="match status" value="1"/>
</dbReference>
<keyword evidence="4" id="KW-0812">Transmembrane</keyword>
<name>A0A7I8LI08_SPIIN</name>
<organism evidence="8 9">
    <name type="scientific">Spirodela intermedia</name>
    <name type="common">Intermediate duckweed</name>
    <dbReference type="NCBI Taxonomy" id="51605"/>
    <lineage>
        <taxon>Eukaryota</taxon>
        <taxon>Viridiplantae</taxon>
        <taxon>Streptophyta</taxon>
        <taxon>Embryophyta</taxon>
        <taxon>Tracheophyta</taxon>
        <taxon>Spermatophyta</taxon>
        <taxon>Magnoliopsida</taxon>
        <taxon>Liliopsida</taxon>
        <taxon>Araceae</taxon>
        <taxon>Lemnoideae</taxon>
        <taxon>Spirodela</taxon>
    </lineage>
</organism>
<proteinExistence type="inferred from homology"/>
<dbReference type="InterPro" id="IPR002123">
    <property type="entry name" value="Plipid/glycerol_acylTrfase"/>
</dbReference>
<gene>
    <name evidence="8" type="ORF">SI8410_15019573</name>
</gene>